<protein>
    <submittedName>
        <fullName evidence="1">Uncharacterized protein</fullName>
    </submittedName>
</protein>
<proteinExistence type="predicted"/>
<reference evidence="1 2" key="1">
    <citation type="submission" date="2021-05" db="EMBL/GenBank/DDBJ databases">
        <title>Diversity, taxonomy and evolution of archaeal viruses of the class Caudoviricetes.</title>
        <authorList>
            <person name="Liu Y."/>
            <person name="Demina T.A."/>
            <person name="Roux S."/>
            <person name="Aiewsakun P."/>
            <person name="Kazlauskas D."/>
            <person name="Simmonds P."/>
            <person name="Prangishvili D."/>
            <person name="Oksanen H.M."/>
            <person name="Krupovic M."/>
        </authorList>
    </citation>
    <scope>NUCLEOTIDE SEQUENCE [LARGE SCALE GENOMIC DNA]</scope>
    <source>
        <strain evidence="1">HJTV-2/27</strain>
    </source>
</reference>
<organism evidence="1 2">
    <name type="scientific">Haloarcula virus HJTV-2</name>
    <dbReference type="NCBI Taxonomy" id="2877986"/>
    <lineage>
        <taxon>Viruses</taxon>
        <taxon>Duplodnaviria</taxon>
        <taxon>Heunggongvirae</taxon>
        <taxon>Uroviricota</taxon>
        <taxon>Caudoviricetes</taxon>
        <taxon>Thumleimavirales</taxon>
        <taxon>Hafunaviridae</taxon>
        <taxon>Haloferacalesvirus</taxon>
        <taxon>Haloferacalesvirus thailandense</taxon>
        <taxon>Haloferacalesvirus HJTV2</taxon>
    </lineage>
</organism>
<name>A0AAE8XWF0_9CAUD</name>
<keyword evidence="2" id="KW-1185">Reference proteome</keyword>
<evidence type="ECO:0000313" key="1">
    <source>
        <dbReference type="EMBL" id="UBF21751.1"/>
    </source>
</evidence>
<dbReference type="EMBL" id="MZ334513">
    <property type="protein sequence ID" value="UBF21751.1"/>
    <property type="molecule type" value="Genomic_DNA"/>
</dbReference>
<accession>A0AAE8XWF0</accession>
<gene>
    <name evidence="1" type="ORF">HJTV-2_gp131</name>
</gene>
<dbReference type="Proteomes" id="UP000827376">
    <property type="component" value="Segment"/>
</dbReference>
<sequence length="121" mass="13731">MPRVAVATVRLRSGASGSPYYRVTPMAVATATSNDRRIDLSEPDLERKVGDYVLRLRRASVAKFYDDEIWWGGIEVIPSDDSYLIRGIDGEMREPIPRDGQYIEQLVALFDRELENALNDL</sequence>
<evidence type="ECO:0000313" key="2">
    <source>
        <dbReference type="Proteomes" id="UP000827376"/>
    </source>
</evidence>